<proteinExistence type="predicted"/>
<dbReference type="Proteomes" id="UP001628078">
    <property type="component" value="Unassembled WGS sequence"/>
</dbReference>
<gene>
    <name evidence="2" type="primary">gpp</name>
    <name evidence="2" type="ORF">JCM31185_14050</name>
</gene>
<dbReference type="EMBL" id="BQXO01000003">
    <property type="protein sequence ID" value="GKT06117.1"/>
    <property type="molecule type" value="Genomic_DNA"/>
</dbReference>
<evidence type="ECO:0000313" key="2">
    <source>
        <dbReference type="EMBL" id="GKT06117.1"/>
    </source>
</evidence>
<dbReference type="SUPFAM" id="SSF53067">
    <property type="entry name" value="Actin-like ATPase domain"/>
    <property type="match status" value="2"/>
</dbReference>
<dbReference type="PANTHER" id="PTHR11735">
    <property type="entry name" value="TRNA N6-ADENOSINE THREONYLCARBAMOYLTRANSFERASE"/>
    <property type="match status" value="1"/>
</dbReference>
<dbReference type="NCBIfam" id="TIGR03725">
    <property type="entry name" value="T6A_YeaZ"/>
    <property type="match status" value="1"/>
</dbReference>
<dbReference type="InterPro" id="IPR000905">
    <property type="entry name" value="Gcp-like_dom"/>
</dbReference>
<reference evidence="2 3" key="1">
    <citation type="submission" date="2022-03" db="EMBL/GenBank/DDBJ databases">
        <title>Draft genome sequence of Furfurilactobacillus curtus JCM 31185.</title>
        <authorList>
            <person name="Suzuki S."/>
            <person name="Endo A."/>
            <person name="Kajikawa A."/>
        </authorList>
    </citation>
    <scope>NUCLEOTIDE SEQUENCE [LARGE SCALE GENOMIC DNA]</scope>
    <source>
        <strain evidence="2 3">JCM 31185</strain>
    </source>
</reference>
<dbReference type="InterPro" id="IPR022496">
    <property type="entry name" value="T6A_TsaB"/>
</dbReference>
<dbReference type="RefSeq" id="WP_407883982.1">
    <property type="nucleotide sequence ID" value="NZ_BQXO01000003.1"/>
</dbReference>
<evidence type="ECO:0000313" key="3">
    <source>
        <dbReference type="Proteomes" id="UP001628078"/>
    </source>
</evidence>
<dbReference type="PANTHER" id="PTHR11735:SF11">
    <property type="entry name" value="TRNA THREONYLCARBAMOYLADENOSINE BIOSYNTHESIS PROTEIN TSAB"/>
    <property type="match status" value="1"/>
</dbReference>
<protein>
    <submittedName>
        <fullName evidence="2">tRNA (Adenosine(37)-N6)-threonylcarbamoyltransferase complex dimerization subunit type 1 TsaB</fullName>
    </submittedName>
</protein>
<evidence type="ECO:0000259" key="1">
    <source>
        <dbReference type="Pfam" id="PF00814"/>
    </source>
</evidence>
<dbReference type="CDD" id="cd24032">
    <property type="entry name" value="ASKHA_NBD_TsaB"/>
    <property type="match status" value="1"/>
</dbReference>
<organism evidence="2 3">
    <name type="scientific">Furfurilactobacillus curtus</name>
    <dbReference type="NCBI Taxonomy" id="1746200"/>
    <lineage>
        <taxon>Bacteria</taxon>
        <taxon>Bacillati</taxon>
        <taxon>Bacillota</taxon>
        <taxon>Bacilli</taxon>
        <taxon>Lactobacillales</taxon>
        <taxon>Lactobacillaceae</taxon>
        <taxon>Furfurilactobacillus</taxon>
    </lineage>
</organism>
<dbReference type="Pfam" id="PF00814">
    <property type="entry name" value="TsaD"/>
    <property type="match status" value="1"/>
</dbReference>
<dbReference type="InterPro" id="IPR043129">
    <property type="entry name" value="ATPase_NBD"/>
</dbReference>
<keyword evidence="3" id="KW-1185">Reference proteome</keyword>
<name>A0ABQ5JTH3_9LACO</name>
<comment type="caution">
    <text evidence="2">The sequence shown here is derived from an EMBL/GenBank/DDBJ whole genome shotgun (WGS) entry which is preliminary data.</text>
</comment>
<dbReference type="Gene3D" id="3.30.420.40">
    <property type="match status" value="2"/>
</dbReference>
<accession>A0ABQ5JTH3</accession>
<sequence length="240" mass="25797">MKVLAFDTSNRPMSVALLNDDQVVAKQTTATQLNHSVQLMPTISALMAEQGWRPQDLDRVVVADGPGSYTGLRIAVTTAKTLAATLSLELVGVSSLAVIAAGAPATEQLISPIFDARNTQLYAGVYRLIDGQLTSVVADQHTDIASWQTTLHQLGEPVTLIGETSRYQTTLDEALGDQVTYVSGDANLPDAGRLGLLARHLPPVQDVDQFIPNYLRLSPAEAQWAAAHPGEKHTDYVEEV</sequence>
<feature type="domain" description="Gcp-like" evidence="1">
    <location>
        <begin position="31"/>
        <end position="151"/>
    </location>
</feature>